<accession>A0A173LGC6</accession>
<keyword evidence="1" id="KW-0808">Transferase</keyword>
<dbReference type="InterPro" id="IPR015422">
    <property type="entry name" value="PyrdxlP-dep_Trfase_small"/>
</dbReference>
<dbReference type="KEGG" id="dtm:BJL86_0480"/>
<evidence type="ECO:0000313" key="1">
    <source>
        <dbReference type="EMBL" id="ANI91285.1"/>
    </source>
</evidence>
<dbReference type="STRING" id="499555.BJL86_0480"/>
<dbReference type="Gene3D" id="3.90.1150.10">
    <property type="entry name" value="Aspartate Aminotransferase, domain 1"/>
    <property type="match status" value="1"/>
</dbReference>
<evidence type="ECO:0000313" key="2">
    <source>
        <dbReference type="Proteomes" id="UP000186104"/>
    </source>
</evidence>
<dbReference type="PANTHER" id="PTHR43799">
    <property type="entry name" value="AMINOTRANSFERASE, PUTATIVE-RELATED"/>
    <property type="match status" value="1"/>
</dbReference>
<dbReference type="SUPFAM" id="SSF53383">
    <property type="entry name" value="PLP-dependent transferases"/>
    <property type="match status" value="1"/>
</dbReference>
<dbReference type="Pfam" id="PF12897">
    <property type="entry name" value="Asp_aminotransf"/>
    <property type="match status" value="1"/>
</dbReference>
<dbReference type="Proteomes" id="UP000186104">
    <property type="component" value="Chromosome"/>
</dbReference>
<dbReference type="InterPro" id="IPR024551">
    <property type="entry name" value="AspAT_Ic"/>
</dbReference>
<dbReference type="OrthoDB" id="9802328at2"/>
<keyword evidence="2" id="KW-1185">Reference proteome</keyword>
<dbReference type="PANTHER" id="PTHR43799:SF1">
    <property type="entry name" value="ASPARTATE AMINOTRANSFERASE"/>
    <property type="match status" value="1"/>
</dbReference>
<dbReference type="Gene3D" id="3.40.640.10">
    <property type="entry name" value="Type I PLP-dependent aspartate aminotransferase-like (Major domain)"/>
    <property type="match status" value="1"/>
</dbReference>
<sequence>MPESTERKPLTELSGEDLARLESDLAAEFEEISQIGLGLDLTRGKPSAAQLDLSERLLGLPEPGDHLAGKTDVRNYGGITGIAELRALMAEILGVRPDEVYACDNASLSVMYDLISFALLFGTEDSPRPWIEDTDRKWLCLVPGYDRHFAVTEKFGFEMIPVEMGPEGPDMDEVERLAADPAVKGLWAVPIYSNPTGLTLSDHVIERLAKMETGAPDFRVIWDNAYVVHTLAADFPKAANVLEAAANAGHPNRFWQVCSTSKITFAGAGVSFLSATESELAWYGKHAGVRTIGPNKVNQLAHVRFFETAEGLRQHMQLHREILVPKFEASRSALEARLGGYEVASWTDPEGGYFIDLSVGDGTATQIVEMAAKAGVALTPAGAAYPYGKDPNDRHIRLAPTMPPLDEVEKAIDVVGLCTLLCAVRKAQAV</sequence>
<dbReference type="EMBL" id="CP015961">
    <property type="protein sequence ID" value="ANI91285.1"/>
    <property type="molecule type" value="Genomic_DNA"/>
</dbReference>
<reference evidence="1 2" key="1">
    <citation type="submission" date="2016-06" db="EMBL/GenBank/DDBJ databases">
        <title>Complete genome sequence of a saline-alkali tolerant type strain Dietzia timorensis ID05-A0528T.</title>
        <authorList>
            <person name="Wu X."/>
        </authorList>
    </citation>
    <scope>NUCLEOTIDE SEQUENCE [LARGE SCALE GENOMIC DNA]</scope>
    <source>
        <strain evidence="1 2">ID05-A0528</strain>
    </source>
</reference>
<dbReference type="GO" id="GO:0004069">
    <property type="term" value="F:L-aspartate:2-oxoglutarate aminotransferase activity"/>
    <property type="evidence" value="ECO:0007669"/>
    <property type="project" value="InterPro"/>
</dbReference>
<protein>
    <submittedName>
        <fullName evidence="1">Putative aminotransferase</fullName>
    </submittedName>
</protein>
<keyword evidence="1" id="KW-0032">Aminotransferase</keyword>
<dbReference type="InterPro" id="IPR015424">
    <property type="entry name" value="PyrdxlP-dep_Trfase"/>
</dbReference>
<dbReference type="RefSeq" id="WP_067477198.1">
    <property type="nucleotide sequence ID" value="NZ_CP015961.1"/>
</dbReference>
<dbReference type="InterPro" id="IPR015421">
    <property type="entry name" value="PyrdxlP-dep_Trfase_major"/>
</dbReference>
<gene>
    <name evidence="1" type="ORF">BJL86_0480</name>
</gene>
<dbReference type="CDD" id="cd00609">
    <property type="entry name" value="AAT_like"/>
    <property type="match status" value="1"/>
</dbReference>
<dbReference type="AlphaFoldDB" id="A0A173LGC6"/>
<proteinExistence type="predicted"/>
<organism evidence="1 2">
    <name type="scientific">Dietzia timorensis</name>
    <dbReference type="NCBI Taxonomy" id="499555"/>
    <lineage>
        <taxon>Bacteria</taxon>
        <taxon>Bacillati</taxon>
        <taxon>Actinomycetota</taxon>
        <taxon>Actinomycetes</taxon>
        <taxon>Mycobacteriales</taxon>
        <taxon>Dietziaceae</taxon>
        <taxon>Dietzia</taxon>
    </lineage>
</organism>
<name>A0A173LGC6_9ACTN</name>